<dbReference type="SMART" id="SM01117">
    <property type="entry name" value="Cyt-b5"/>
    <property type="match status" value="1"/>
</dbReference>
<evidence type="ECO:0000256" key="4">
    <source>
        <dbReference type="ARBA" id="ARBA00022729"/>
    </source>
</evidence>
<proteinExistence type="inferred from homology"/>
<dbReference type="InterPro" id="IPR017996">
    <property type="entry name" value="MRJP/yellow-related"/>
</dbReference>
<protein>
    <submittedName>
        <fullName evidence="9">Uncharacterized protein LOC107071860</fullName>
    </submittedName>
</protein>
<keyword evidence="5" id="KW-1133">Transmembrane helix</keyword>
<feature type="chain" id="PRO_5046020143" evidence="6">
    <location>
        <begin position="28"/>
        <end position="907"/>
    </location>
</feature>
<sequence length="907" mass="105044">MQSLQPIIILLIFVFSWNQFVLRPINAFGNLRIVFQWKEIEYDWPNDDVRKLFPDYNREDNLPLGLDFSNGRIFVTVPRWKRGVAASLNYINLSDIRESPPFTPYPSWEAHQFGNGGGVPELVSPFRIRVDRCHRLWVLDTGLVDIMGNPEQIVPPTLVIYDLNDDKLLRKYVIPNDQRTADSFFANIAVEDYNCDDSYAYLGDLGAPGLVVYSWKLDKSWLVKHHFFHPDPKSGSFNVSNVSFVWTDGIFGMALEPTKDGYSTLYFHPLSSTMEFTVSTKLLRDPERVNTPESFHEFQPIGSRGPNGQSSVSFFDPITGVIFYALTNFNAIACWRPKKMFDLQEQDYIYEDNVTMIFPNDLKVNEGNIWILSDRLQMFMYSHLDPNDYNYRIFIGSANELIENTVCSKDYDKTMVHVNNSGISFMDTNDLVPTMHKESELHHGAGVNCIPEKLGLLIVSMLLLPFLIIKKNTKMSNKAKLKSSIPGLVYPLARDDMIKTAYEFLKGRIKQDGAEGLWRIRNGLYDLTNFAKSHPGGAEWINLTKGTDITEAFEAHHLTDKAERMLPKFYIRDATVPRTIPLTFEPNGFYRTFKKRALEALKNVDFHRPSLNSNLIADTYFTITILLCLASVYFQSYWKFLVTILAGAFVSWTTVIGHNYFHMRDNFRMYYFDISCMSSKEWRITHAMSHHLYPNTIWDYEIYAFEPMFNWLPDKSKSILKIILSYILTPITYTLVFLVQGIKRYYSVIWEYKTFEFRDIIPFFLPIVMSLFAPNVLIAIKTWIIILLISSTLFNFIGLNAAHHHPSIFHDGDICRQNLDWGLFELDAVRDRKVIDDSTLLILTNFGSHSLHHLLPSVDHSYLSLAMPAFLQTCQEFGINTDKWTQWELVKGQFQQLARTESKINYR</sequence>
<dbReference type="InterPro" id="IPR053100">
    <property type="entry name" value="Cytochrome_b5-related"/>
</dbReference>
<dbReference type="InterPro" id="IPR036400">
    <property type="entry name" value="Cyt_B5-like_heme/steroid_sf"/>
</dbReference>
<keyword evidence="8" id="KW-1185">Reference proteome</keyword>
<keyword evidence="4 6" id="KW-0732">Signal</keyword>
<accession>A0ABM1J2P3</accession>
<dbReference type="Gene3D" id="2.120.10.30">
    <property type="entry name" value="TolB, C-terminal domain"/>
    <property type="match status" value="1"/>
</dbReference>
<feature type="transmembrane region" description="Helical" evidence="5">
    <location>
        <begin position="640"/>
        <end position="661"/>
    </location>
</feature>
<dbReference type="Proteomes" id="UP000694924">
    <property type="component" value="Unplaced"/>
</dbReference>
<dbReference type="InterPro" id="IPR005804">
    <property type="entry name" value="FA_desaturase_dom"/>
</dbReference>
<evidence type="ECO:0000313" key="8">
    <source>
        <dbReference type="Proteomes" id="UP000694924"/>
    </source>
</evidence>
<keyword evidence="3" id="KW-0964">Secreted</keyword>
<comment type="subcellular location">
    <subcellularLocation>
        <location evidence="1">Secreted</location>
    </subcellularLocation>
</comment>
<dbReference type="Pfam" id="PF03022">
    <property type="entry name" value="MRJP"/>
    <property type="match status" value="1"/>
</dbReference>
<evidence type="ECO:0000256" key="5">
    <source>
        <dbReference type="SAM" id="Phobius"/>
    </source>
</evidence>
<dbReference type="Gene3D" id="3.10.120.10">
    <property type="entry name" value="Cytochrome b5-like heme/steroid binding domain"/>
    <property type="match status" value="1"/>
</dbReference>
<feature type="transmembrane region" description="Helical" evidence="5">
    <location>
        <begin position="760"/>
        <end position="789"/>
    </location>
</feature>
<comment type="similarity">
    <text evidence="2">Belongs to the major royal jelly protein family.</text>
</comment>
<dbReference type="PRINTS" id="PR01366">
    <property type="entry name" value="ROYALJELLY"/>
</dbReference>
<dbReference type="GeneID" id="107071860"/>
<evidence type="ECO:0000256" key="2">
    <source>
        <dbReference type="ARBA" id="ARBA00009127"/>
    </source>
</evidence>
<dbReference type="PANTHER" id="PTHR16740:SF1">
    <property type="entry name" value="CYTOCHROME B5-RELATED PROTEIN-RELATED"/>
    <property type="match status" value="1"/>
</dbReference>
<evidence type="ECO:0000256" key="1">
    <source>
        <dbReference type="ARBA" id="ARBA00004613"/>
    </source>
</evidence>
<evidence type="ECO:0000256" key="6">
    <source>
        <dbReference type="SAM" id="SignalP"/>
    </source>
</evidence>
<dbReference type="InterPro" id="IPR011042">
    <property type="entry name" value="6-blade_b-propeller_TolB-like"/>
</dbReference>
<dbReference type="PANTHER" id="PTHR16740">
    <property type="entry name" value="CYTOCHROME B5-RELATED PROTEIN-RELATED"/>
    <property type="match status" value="1"/>
</dbReference>
<organism evidence="8 9">
    <name type="scientific">Polistes dominula</name>
    <name type="common">European paper wasp</name>
    <name type="synonym">Vespa dominula</name>
    <dbReference type="NCBI Taxonomy" id="743375"/>
    <lineage>
        <taxon>Eukaryota</taxon>
        <taxon>Metazoa</taxon>
        <taxon>Ecdysozoa</taxon>
        <taxon>Arthropoda</taxon>
        <taxon>Hexapoda</taxon>
        <taxon>Insecta</taxon>
        <taxon>Pterygota</taxon>
        <taxon>Neoptera</taxon>
        <taxon>Endopterygota</taxon>
        <taxon>Hymenoptera</taxon>
        <taxon>Apocrita</taxon>
        <taxon>Aculeata</taxon>
        <taxon>Vespoidea</taxon>
        <taxon>Vespidae</taxon>
        <taxon>Polistinae</taxon>
        <taxon>Polistini</taxon>
        <taxon>Polistes</taxon>
    </lineage>
</organism>
<feature type="domain" description="Cytochrome b5 heme-binding" evidence="7">
    <location>
        <begin position="496"/>
        <end position="575"/>
    </location>
</feature>
<dbReference type="RefSeq" id="XP_015186730.1">
    <property type="nucleotide sequence ID" value="XM_015331244.1"/>
</dbReference>
<evidence type="ECO:0000256" key="3">
    <source>
        <dbReference type="ARBA" id="ARBA00022525"/>
    </source>
</evidence>
<feature type="transmembrane region" description="Helical" evidence="5">
    <location>
        <begin position="718"/>
        <end position="740"/>
    </location>
</feature>
<reference evidence="9" key="1">
    <citation type="submission" date="2025-08" db="UniProtKB">
        <authorList>
            <consortium name="RefSeq"/>
        </authorList>
    </citation>
    <scope>IDENTIFICATION</scope>
    <source>
        <tissue evidence="9">Whole body</tissue>
    </source>
</reference>
<dbReference type="Pfam" id="PF00173">
    <property type="entry name" value="Cyt-b5"/>
    <property type="match status" value="1"/>
</dbReference>
<name>A0ABM1J2P3_POLDO</name>
<dbReference type="Pfam" id="PF00487">
    <property type="entry name" value="FA_desaturase"/>
    <property type="match status" value="1"/>
</dbReference>
<dbReference type="InterPro" id="IPR001199">
    <property type="entry name" value="Cyt_B5-like_heme/steroid-bd"/>
</dbReference>
<feature type="transmembrane region" description="Helical" evidence="5">
    <location>
        <begin position="615"/>
        <end position="634"/>
    </location>
</feature>
<keyword evidence="5" id="KW-0472">Membrane</keyword>
<dbReference type="PROSITE" id="PS50255">
    <property type="entry name" value="CYTOCHROME_B5_2"/>
    <property type="match status" value="1"/>
</dbReference>
<keyword evidence="5" id="KW-0812">Transmembrane</keyword>
<gene>
    <name evidence="9" type="primary">LOC107071860</name>
</gene>
<evidence type="ECO:0000259" key="7">
    <source>
        <dbReference type="PROSITE" id="PS50255"/>
    </source>
</evidence>
<dbReference type="SUPFAM" id="SSF55856">
    <property type="entry name" value="Cytochrome b5-like heme/steroid binding domain"/>
    <property type="match status" value="1"/>
</dbReference>
<feature type="signal peptide" evidence="6">
    <location>
        <begin position="1"/>
        <end position="27"/>
    </location>
</feature>
<evidence type="ECO:0000313" key="9">
    <source>
        <dbReference type="RefSeq" id="XP_015186730.1"/>
    </source>
</evidence>